<evidence type="ECO:0000313" key="3">
    <source>
        <dbReference type="EMBL" id="TWJ16311.1"/>
    </source>
</evidence>
<evidence type="ECO:0000313" key="4">
    <source>
        <dbReference type="Proteomes" id="UP000321617"/>
    </source>
</evidence>
<feature type="transmembrane region" description="Helical" evidence="2">
    <location>
        <begin position="38"/>
        <end position="58"/>
    </location>
</feature>
<evidence type="ECO:0000256" key="2">
    <source>
        <dbReference type="SAM" id="Phobius"/>
    </source>
</evidence>
<keyword evidence="2" id="KW-1133">Transmembrane helix</keyword>
<name>A0A562VEQ5_9ACTN</name>
<feature type="region of interest" description="Disordered" evidence="1">
    <location>
        <begin position="66"/>
        <end position="90"/>
    </location>
</feature>
<sequence length="337" mass="36930">MTEDLRERIDAELPDPPFTIDVDETVARGRRIRYRRRAVTAVAAVTASVIAVTVIALAGDALPTAAPPADEADVTSAPEPEPQPWLTLPELDPDKEYEWFDEGAVTKTDATDAYSAALLEFLDLRYPGHEHPDTSSGTSVEPVGEEAPEFFRVTRQLMELTWSGPDDGYDPRPVHLQPLYTLGYASGNDIQTPAYIKPEATGGFEELAVEIWPAGGYTEGEGGPVDLIECESYREVTDFDGESVVDITCTELDGPDGELVRQSVTEVSHSKTGDTFERILRTVTYRHDGTAVVVESRVASLERTPQTPLADLGDWWPAMTPEDQRELIATLPDAVVK</sequence>
<reference evidence="3 4" key="1">
    <citation type="journal article" date="2013" name="Stand. Genomic Sci.">
        <title>Genomic Encyclopedia of Type Strains, Phase I: The one thousand microbial genomes (KMG-I) project.</title>
        <authorList>
            <person name="Kyrpides N.C."/>
            <person name="Woyke T."/>
            <person name="Eisen J.A."/>
            <person name="Garrity G."/>
            <person name="Lilburn T.G."/>
            <person name="Beck B.J."/>
            <person name="Whitman W.B."/>
            <person name="Hugenholtz P."/>
            <person name="Klenk H.P."/>
        </authorList>
    </citation>
    <scope>NUCLEOTIDE SEQUENCE [LARGE SCALE GENOMIC DNA]</scope>
    <source>
        <strain evidence="3 4">DSM 45044</strain>
    </source>
</reference>
<keyword evidence="2" id="KW-0812">Transmembrane</keyword>
<dbReference type="EMBL" id="VLLL01000005">
    <property type="protein sequence ID" value="TWJ16311.1"/>
    <property type="molecule type" value="Genomic_DNA"/>
</dbReference>
<proteinExistence type="predicted"/>
<protein>
    <submittedName>
        <fullName evidence="3">Uncharacterized protein</fullName>
    </submittedName>
</protein>
<keyword evidence="4" id="KW-1185">Reference proteome</keyword>
<organism evidence="3 4">
    <name type="scientific">Stackebrandtia albiflava</name>
    <dbReference type="NCBI Taxonomy" id="406432"/>
    <lineage>
        <taxon>Bacteria</taxon>
        <taxon>Bacillati</taxon>
        <taxon>Actinomycetota</taxon>
        <taxon>Actinomycetes</taxon>
        <taxon>Glycomycetales</taxon>
        <taxon>Glycomycetaceae</taxon>
        <taxon>Stackebrandtia</taxon>
    </lineage>
</organism>
<dbReference type="RefSeq" id="WP_147136527.1">
    <property type="nucleotide sequence ID" value="NZ_BAABIJ010000001.1"/>
</dbReference>
<keyword evidence="2" id="KW-0472">Membrane</keyword>
<gene>
    <name evidence="3" type="ORF">LX16_2040</name>
</gene>
<accession>A0A562VEQ5</accession>
<comment type="caution">
    <text evidence="3">The sequence shown here is derived from an EMBL/GenBank/DDBJ whole genome shotgun (WGS) entry which is preliminary data.</text>
</comment>
<evidence type="ECO:0000256" key="1">
    <source>
        <dbReference type="SAM" id="MobiDB-lite"/>
    </source>
</evidence>
<dbReference type="OrthoDB" id="5237276at2"/>
<dbReference type="Proteomes" id="UP000321617">
    <property type="component" value="Unassembled WGS sequence"/>
</dbReference>
<dbReference type="AlphaFoldDB" id="A0A562VEQ5"/>